<organism evidence="1 2">
    <name type="scientific">Rhizobium halophytocola</name>
    <dbReference type="NCBI Taxonomy" id="735519"/>
    <lineage>
        <taxon>Bacteria</taxon>
        <taxon>Pseudomonadati</taxon>
        <taxon>Pseudomonadota</taxon>
        <taxon>Alphaproteobacteria</taxon>
        <taxon>Hyphomicrobiales</taxon>
        <taxon>Rhizobiaceae</taxon>
        <taxon>Rhizobium/Agrobacterium group</taxon>
        <taxon>Rhizobium</taxon>
    </lineage>
</organism>
<gene>
    <name evidence="1" type="ORF">J2Z17_000468</name>
</gene>
<proteinExistence type="predicted"/>
<evidence type="ECO:0000313" key="2">
    <source>
        <dbReference type="Proteomes" id="UP000759443"/>
    </source>
</evidence>
<dbReference type="Pfam" id="PF08905">
    <property type="entry name" value="DUF1850"/>
    <property type="match status" value="1"/>
</dbReference>
<name>A0ABS4DTP8_9HYPH</name>
<evidence type="ECO:0008006" key="3">
    <source>
        <dbReference type="Google" id="ProtNLM"/>
    </source>
</evidence>
<dbReference type="InterPro" id="IPR015001">
    <property type="entry name" value="DUF1850"/>
</dbReference>
<comment type="caution">
    <text evidence="1">The sequence shown here is derived from an EMBL/GenBank/DDBJ whole genome shotgun (WGS) entry which is preliminary data.</text>
</comment>
<dbReference type="EMBL" id="JAGGJU010000001">
    <property type="protein sequence ID" value="MBP1849051.1"/>
    <property type="molecule type" value="Genomic_DNA"/>
</dbReference>
<keyword evidence="2" id="KW-1185">Reference proteome</keyword>
<reference evidence="1 2" key="1">
    <citation type="submission" date="2021-03" db="EMBL/GenBank/DDBJ databases">
        <title>Genomic Encyclopedia of Type Strains, Phase IV (KMG-IV): sequencing the most valuable type-strain genomes for metagenomic binning, comparative biology and taxonomic classification.</title>
        <authorList>
            <person name="Goeker M."/>
        </authorList>
    </citation>
    <scope>NUCLEOTIDE SEQUENCE [LARGE SCALE GENOMIC DNA]</scope>
    <source>
        <strain evidence="1 2">DSM 21600</strain>
    </source>
</reference>
<dbReference type="Proteomes" id="UP000759443">
    <property type="component" value="Unassembled WGS sequence"/>
</dbReference>
<accession>A0ABS4DTP8</accession>
<protein>
    <recommendedName>
        <fullName evidence="3">DUF1850 domain-containing protein</fullName>
    </recommendedName>
</protein>
<evidence type="ECO:0000313" key="1">
    <source>
        <dbReference type="EMBL" id="MBP1849051.1"/>
    </source>
</evidence>
<sequence>MPALCILTGAKTITLAAGLFTLSWLHSVEKTEWRESWRLAPDGLELTEARVKGSGAGMDPGEGAVLEGDWWVWQPKLPPQPSLHLAASGATVSPWTLCTEAKCLALGGKPGAGVTIKPCDG</sequence>
<dbReference type="RefSeq" id="WP_209941857.1">
    <property type="nucleotide sequence ID" value="NZ_JAGGJU010000001.1"/>
</dbReference>